<name>A0A0W0G167_MONRR</name>
<comment type="caution">
    <text evidence="1">The sequence shown here is derived from an EMBL/GenBank/DDBJ whole genome shotgun (WGS) entry which is preliminary data.</text>
</comment>
<sequence length="126" mass="14084">MPENVKFHIELLNNNPSIDSTLFASHRFAKIILDLIETKKDYIRNRAQQLGHDYKKQPAIVDFLDALDKPVINVLGEMNAIQNFVAWVSGKWPIMMTLVTGTGSSSLGSEIPCSDSVIRSNHSSRS</sequence>
<reference evidence="1 2" key="1">
    <citation type="submission" date="2015-12" db="EMBL/GenBank/DDBJ databases">
        <title>Draft genome sequence of Moniliophthora roreri, the causal agent of frosty pod rot of cacao.</title>
        <authorList>
            <person name="Aime M.C."/>
            <person name="Diaz-Valderrama J.R."/>
            <person name="Kijpornyongpan T."/>
            <person name="Phillips-Mora W."/>
        </authorList>
    </citation>
    <scope>NUCLEOTIDE SEQUENCE [LARGE SCALE GENOMIC DNA]</scope>
    <source>
        <strain evidence="1 2">MCA 2952</strain>
    </source>
</reference>
<protein>
    <submittedName>
        <fullName evidence="1">Uncharacterized protein</fullName>
    </submittedName>
</protein>
<accession>A0A0W0G167</accession>
<organism evidence="1 2">
    <name type="scientific">Moniliophthora roreri</name>
    <name type="common">Frosty pod rot fungus</name>
    <name type="synonym">Monilia roreri</name>
    <dbReference type="NCBI Taxonomy" id="221103"/>
    <lineage>
        <taxon>Eukaryota</taxon>
        <taxon>Fungi</taxon>
        <taxon>Dikarya</taxon>
        <taxon>Basidiomycota</taxon>
        <taxon>Agaricomycotina</taxon>
        <taxon>Agaricomycetes</taxon>
        <taxon>Agaricomycetidae</taxon>
        <taxon>Agaricales</taxon>
        <taxon>Marasmiineae</taxon>
        <taxon>Marasmiaceae</taxon>
        <taxon>Moniliophthora</taxon>
    </lineage>
</organism>
<dbReference type="EMBL" id="LATX01001346">
    <property type="protein sequence ID" value="KTB42333.1"/>
    <property type="molecule type" value="Genomic_DNA"/>
</dbReference>
<evidence type="ECO:0000313" key="2">
    <source>
        <dbReference type="Proteomes" id="UP000054988"/>
    </source>
</evidence>
<gene>
    <name evidence="1" type="ORF">WG66_5092</name>
</gene>
<dbReference type="Proteomes" id="UP000054988">
    <property type="component" value="Unassembled WGS sequence"/>
</dbReference>
<proteinExistence type="predicted"/>
<evidence type="ECO:0000313" key="1">
    <source>
        <dbReference type="EMBL" id="KTB42333.1"/>
    </source>
</evidence>
<dbReference type="AlphaFoldDB" id="A0A0W0G167"/>